<dbReference type="PANTHER" id="PTHR30469:SF16">
    <property type="entry name" value="HAE1 FAMILY EFFLUX PUMP MFP COMPONENT"/>
    <property type="match status" value="1"/>
</dbReference>
<dbReference type="PANTHER" id="PTHR30469">
    <property type="entry name" value="MULTIDRUG RESISTANCE PROTEIN MDTA"/>
    <property type="match status" value="1"/>
</dbReference>
<sequence>MVTAGTVVMTDWQDEIQALGTAQANESVTLTSKVSETVTRVNFQDGDFVEAGAVLVDLSGRAEVAQLEAAQATFVEASKQYDRLAELVKQGTIPRSQLDTQIAVRDAARARADAIRAALADRIISAPFAGVLGFRRVSPGALVTPGTVITTLDDIRTIKLDFPVPEAYLGQIGVGQVVRAQSAAFTQAMFEGRVTAVGSRVDPLTRAVTVRAELPNPESQLRPGMLLTVRLMQPLRRALTVPEIAVEQVGTRAYLYRILPDDTVEQADVELGARRRGEVEVRAGVAEGDRIVVEGTVKLRPGARVRVVAPEAQP</sequence>
<feature type="domain" description="CusB-like beta-barrel" evidence="2">
    <location>
        <begin position="160"/>
        <end position="233"/>
    </location>
</feature>
<protein>
    <submittedName>
        <fullName evidence="4">Efflux RND transporter periplasmic adaptor subunit</fullName>
    </submittedName>
</protein>
<dbReference type="Gene3D" id="1.10.287.470">
    <property type="entry name" value="Helix hairpin bin"/>
    <property type="match status" value="1"/>
</dbReference>
<dbReference type="GO" id="GO:1990281">
    <property type="term" value="C:efflux pump complex"/>
    <property type="evidence" value="ECO:0007669"/>
    <property type="project" value="TreeGrafter"/>
</dbReference>
<dbReference type="Pfam" id="PF25954">
    <property type="entry name" value="Beta-barrel_RND_2"/>
    <property type="match status" value="1"/>
</dbReference>
<name>A0AAW9R4X2_9GAMM</name>
<evidence type="ECO:0000313" key="5">
    <source>
        <dbReference type="Proteomes" id="UP001364472"/>
    </source>
</evidence>
<dbReference type="SUPFAM" id="SSF111369">
    <property type="entry name" value="HlyD-like secretion proteins"/>
    <property type="match status" value="1"/>
</dbReference>
<dbReference type="Proteomes" id="UP001364472">
    <property type="component" value="Unassembled WGS sequence"/>
</dbReference>
<evidence type="ECO:0000313" key="4">
    <source>
        <dbReference type="EMBL" id="MEJ1249392.1"/>
    </source>
</evidence>
<dbReference type="Gene3D" id="2.40.50.100">
    <property type="match status" value="1"/>
</dbReference>
<dbReference type="Gene3D" id="2.40.420.20">
    <property type="match status" value="1"/>
</dbReference>
<dbReference type="GO" id="GO:0015562">
    <property type="term" value="F:efflux transmembrane transporter activity"/>
    <property type="evidence" value="ECO:0007669"/>
    <property type="project" value="TreeGrafter"/>
</dbReference>
<keyword evidence="5" id="KW-1185">Reference proteome</keyword>
<dbReference type="EMBL" id="JBBDHC010000007">
    <property type="protein sequence ID" value="MEJ1249392.1"/>
    <property type="molecule type" value="Genomic_DNA"/>
</dbReference>
<dbReference type="Gene3D" id="2.40.30.170">
    <property type="match status" value="1"/>
</dbReference>
<comment type="caution">
    <text evidence="4">The sequence shown here is derived from an EMBL/GenBank/DDBJ whole genome shotgun (WGS) entry which is preliminary data.</text>
</comment>
<dbReference type="FunFam" id="2.40.30.170:FF:000010">
    <property type="entry name" value="Efflux RND transporter periplasmic adaptor subunit"/>
    <property type="match status" value="1"/>
</dbReference>
<accession>A0AAW9R4X2</accession>
<dbReference type="InterPro" id="IPR058637">
    <property type="entry name" value="YknX-like_C"/>
</dbReference>
<comment type="similarity">
    <text evidence="1">Belongs to the membrane fusion protein (MFP) (TC 8.A.1) family.</text>
</comment>
<evidence type="ECO:0000256" key="1">
    <source>
        <dbReference type="ARBA" id="ARBA00009477"/>
    </source>
</evidence>
<gene>
    <name evidence="4" type="ORF">WB794_06860</name>
</gene>
<evidence type="ECO:0000259" key="2">
    <source>
        <dbReference type="Pfam" id="PF25954"/>
    </source>
</evidence>
<dbReference type="InterPro" id="IPR058792">
    <property type="entry name" value="Beta-barrel_RND_2"/>
</dbReference>
<dbReference type="NCBIfam" id="TIGR01730">
    <property type="entry name" value="RND_mfp"/>
    <property type="match status" value="1"/>
</dbReference>
<feature type="domain" description="YknX-like C-terminal permuted SH3-like" evidence="3">
    <location>
        <begin position="238"/>
        <end position="307"/>
    </location>
</feature>
<reference evidence="4 5" key="1">
    <citation type="journal article" date="2016" name="Antonie Van Leeuwenhoek">
        <title>Denitratimonas tolerans gen. nov., sp. nov., a denitrifying bacterium isolated from a bioreactor for tannery wastewater treatment.</title>
        <authorList>
            <person name="Han S.I."/>
            <person name="Kim J.O."/>
            <person name="Lee Y.R."/>
            <person name="Ekpeghere K.I."/>
            <person name="Koh S.C."/>
            <person name="Whang K.S."/>
        </authorList>
    </citation>
    <scope>NUCLEOTIDE SEQUENCE [LARGE SCALE GENOMIC DNA]</scope>
    <source>
        <strain evidence="4 5">KACC 17565</strain>
    </source>
</reference>
<organism evidence="4 5">
    <name type="scientific">Denitratimonas tolerans</name>
    <dbReference type="NCBI Taxonomy" id="1338420"/>
    <lineage>
        <taxon>Bacteria</taxon>
        <taxon>Pseudomonadati</taxon>
        <taxon>Pseudomonadota</taxon>
        <taxon>Gammaproteobacteria</taxon>
        <taxon>Lysobacterales</taxon>
        <taxon>Lysobacteraceae</taxon>
        <taxon>Denitratimonas</taxon>
    </lineage>
</organism>
<dbReference type="Pfam" id="PF25989">
    <property type="entry name" value="YknX_C"/>
    <property type="match status" value="1"/>
</dbReference>
<dbReference type="InterPro" id="IPR006143">
    <property type="entry name" value="RND_pump_MFP"/>
</dbReference>
<dbReference type="AlphaFoldDB" id="A0AAW9R4X2"/>
<proteinExistence type="inferred from homology"/>
<evidence type="ECO:0000259" key="3">
    <source>
        <dbReference type="Pfam" id="PF25989"/>
    </source>
</evidence>